<evidence type="ECO:0000256" key="3">
    <source>
        <dbReference type="ARBA" id="ARBA00022632"/>
    </source>
</evidence>
<name>A0A8S5UYU8_9CAUD</name>
<keyword evidence="3" id="KW-0945">Host-virus interaction</keyword>
<dbReference type="SUPFAM" id="SSF53335">
    <property type="entry name" value="S-adenosyl-L-methionine-dependent methyltransferases"/>
    <property type="match status" value="2"/>
</dbReference>
<keyword evidence="6" id="KW-0899">Viral immunoevasion</keyword>
<dbReference type="InterPro" id="IPR018117">
    <property type="entry name" value="C5_DNA_meth_AS"/>
</dbReference>
<dbReference type="Pfam" id="PF00145">
    <property type="entry name" value="DNA_methylase"/>
    <property type="match status" value="2"/>
</dbReference>
<dbReference type="GO" id="GO:0003677">
    <property type="term" value="F:DNA binding"/>
    <property type="evidence" value="ECO:0007669"/>
    <property type="project" value="TreeGrafter"/>
</dbReference>
<dbReference type="InterPro" id="IPR001525">
    <property type="entry name" value="C5_MeTfrase"/>
</dbReference>
<dbReference type="PROSITE" id="PS00094">
    <property type="entry name" value="C5_MTASE_1"/>
    <property type="match status" value="1"/>
</dbReference>
<dbReference type="EC" id="2.1.1.37" evidence="1"/>
<keyword evidence="2 8" id="KW-0489">Methyltransferase</keyword>
<sequence length="564" mass="61287">MLHLGDITKINGAEAPVVDVVIGGSPCQDLSIAGKRTGLAGARSGLYMEQIRVVKEMREHDMASGRTGEFLRPRYMVWENVPGAFSSNGGKDFAAVLEEAIRVAEPEAPDIEVPEKGWNTWGGYHDEMGGRWSVAWRVLDAQHWGVPQRRRRIALVADFGGDTAWEILFEQQSVSGYPAESGAEGERPSAGAESGAACAVRIRGGCDGGGKGALVQTEKSGTLGTGNDQTIFQNCLTPWDCQSKRVYSEAGVMPTLPAGENSGQNQESVLCLNNQGGSMMGVSHDVSGTLRAQEHWHQPAVMAFDTTQITSKQNGSIPDFGKPCHTLNANAHVPCAILDMSHACDVIRDCGEVAPSLQARMGTGGNQIPLTYQKTTGTLSPGAHAGSYNGQDAYNDMLVCGAAVPDIAHTLKAKANCDFREDSETYPVQNRVVRRLTPLECERLQGFPDHWTDLGEWTDSKGKRHKDADSPRYKALGNSIALPPWKWLLKRLCGNYERDATMASLFDGIGGFPLIWEQLNGRGTCLWASEIEEFPIAVTKRRFGTVEKPGDMGRFLFPYGKDEL</sequence>
<evidence type="ECO:0000256" key="7">
    <source>
        <dbReference type="ARBA" id="ARBA00033479"/>
    </source>
</evidence>
<dbReference type="InterPro" id="IPR029063">
    <property type="entry name" value="SAM-dependent_MTases_sf"/>
</dbReference>
<dbReference type="Gene3D" id="3.90.120.10">
    <property type="entry name" value="DNA Methylase, subunit A, domain 2"/>
    <property type="match status" value="1"/>
</dbReference>
<dbReference type="GO" id="GO:0032259">
    <property type="term" value="P:methylation"/>
    <property type="evidence" value="ECO:0007669"/>
    <property type="project" value="UniProtKB-KW"/>
</dbReference>
<feature type="active site" evidence="8">
    <location>
        <position position="27"/>
    </location>
</feature>
<evidence type="ECO:0000313" key="9">
    <source>
        <dbReference type="EMBL" id="DAF99661.1"/>
    </source>
</evidence>
<dbReference type="EMBL" id="BK016170">
    <property type="protein sequence ID" value="DAF99661.1"/>
    <property type="molecule type" value="Genomic_DNA"/>
</dbReference>
<dbReference type="GO" id="GO:0003886">
    <property type="term" value="F:DNA (cytosine-5-)-methyltransferase activity"/>
    <property type="evidence" value="ECO:0007669"/>
    <property type="project" value="UniProtKB-EC"/>
</dbReference>
<dbReference type="GO" id="GO:0052170">
    <property type="term" value="P:symbiont-mediated suppression of host innate immune response"/>
    <property type="evidence" value="ECO:0007669"/>
    <property type="project" value="UniProtKB-KW"/>
</dbReference>
<comment type="similarity">
    <text evidence="8">Belongs to the class I-like SAM-binding methyltransferase superfamily. C5-methyltransferase family.</text>
</comment>
<keyword evidence="3" id="KW-1090">Inhibition of host innate immune response by virus</keyword>
<reference evidence="9" key="1">
    <citation type="journal article" date="2021" name="Proc. Natl. Acad. Sci. U.S.A.">
        <title>A Catalog of Tens of Thousands of Viruses from Human Metagenomes Reveals Hidden Associations with Chronic Diseases.</title>
        <authorList>
            <person name="Tisza M.J."/>
            <person name="Buck C.B."/>
        </authorList>
    </citation>
    <scope>NUCLEOTIDE SEQUENCE</scope>
    <source>
        <strain evidence="9">Ctu1o13</strain>
    </source>
</reference>
<evidence type="ECO:0000256" key="6">
    <source>
        <dbReference type="ARBA" id="ARBA00023280"/>
    </source>
</evidence>
<keyword evidence="4 8" id="KW-0808">Transferase</keyword>
<evidence type="ECO:0000256" key="8">
    <source>
        <dbReference type="PROSITE-ProRule" id="PRU01016"/>
    </source>
</evidence>
<evidence type="ECO:0000256" key="5">
    <source>
        <dbReference type="ARBA" id="ARBA00022691"/>
    </source>
</evidence>
<protein>
    <recommendedName>
        <fullName evidence="1">DNA (cytosine-5-)-methyltransferase</fullName>
        <ecNumber evidence="1">2.1.1.37</ecNumber>
    </recommendedName>
</protein>
<evidence type="ECO:0000256" key="2">
    <source>
        <dbReference type="ARBA" id="ARBA00022603"/>
    </source>
</evidence>
<dbReference type="PANTHER" id="PTHR10629:SF52">
    <property type="entry name" value="DNA (CYTOSINE-5)-METHYLTRANSFERASE 1"/>
    <property type="match status" value="1"/>
</dbReference>
<dbReference type="Gene3D" id="3.40.50.150">
    <property type="entry name" value="Vaccinia Virus protein VP39"/>
    <property type="match status" value="2"/>
</dbReference>
<evidence type="ECO:0000256" key="4">
    <source>
        <dbReference type="ARBA" id="ARBA00022679"/>
    </source>
</evidence>
<evidence type="ECO:0000256" key="1">
    <source>
        <dbReference type="ARBA" id="ARBA00011975"/>
    </source>
</evidence>
<dbReference type="GO" id="GO:0099018">
    <property type="term" value="P:symbiont-mediated evasion of host restriction-modification system"/>
    <property type="evidence" value="ECO:0007669"/>
    <property type="project" value="UniProtKB-KW"/>
</dbReference>
<keyword evidence="7" id="KW-1258">Restriction-modification system evasion by virus</keyword>
<keyword evidence="5 8" id="KW-0949">S-adenosyl-L-methionine</keyword>
<accession>A0A8S5UYU8</accession>
<dbReference type="GO" id="GO:0044027">
    <property type="term" value="P:negative regulation of gene expression via chromosomal CpG island methylation"/>
    <property type="evidence" value="ECO:0007669"/>
    <property type="project" value="TreeGrafter"/>
</dbReference>
<dbReference type="PROSITE" id="PS51679">
    <property type="entry name" value="SAM_MT_C5"/>
    <property type="match status" value="1"/>
</dbReference>
<dbReference type="PANTHER" id="PTHR10629">
    <property type="entry name" value="CYTOSINE-SPECIFIC METHYLTRANSFERASE"/>
    <property type="match status" value="1"/>
</dbReference>
<organism evidence="9">
    <name type="scientific">Siphoviridae sp. ctu1o13</name>
    <dbReference type="NCBI Taxonomy" id="2825711"/>
    <lineage>
        <taxon>Viruses</taxon>
        <taxon>Duplodnaviria</taxon>
        <taxon>Heunggongvirae</taxon>
        <taxon>Uroviricota</taxon>
        <taxon>Caudoviricetes</taxon>
    </lineage>
</organism>
<proteinExistence type="inferred from homology"/>
<dbReference type="InterPro" id="IPR050390">
    <property type="entry name" value="C5-Methyltransferase"/>
</dbReference>